<gene>
    <name evidence="3" type="ORF">TCNE_LOCUS2140</name>
</gene>
<feature type="domain" description="DUF7083" evidence="2">
    <location>
        <begin position="90"/>
        <end position="138"/>
    </location>
</feature>
<evidence type="ECO:0000256" key="1">
    <source>
        <dbReference type="SAM" id="MobiDB-lite"/>
    </source>
</evidence>
<reference evidence="5" key="1">
    <citation type="submission" date="2016-06" db="UniProtKB">
        <authorList>
            <consortium name="WormBaseParasite"/>
        </authorList>
    </citation>
    <scope>IDENTIFICATION</scope>
</reference>
<feature type="region of interest" description="Disordered" evidence="1">
    <location>
        <begin position="37"/>
        <end position="56"/>
    </location>
</feature>
<dbReference type="Proteomes" id="UP000050794">
    <property type="component" value="Unassembled WGS sequence"/>
</dbReference>
<evidence type="ECO:0000259" key="2">
    <source>
        <dbReference type="Pfam" id="PF23309"/>
    </source>
</evidence>
<dbReference type="WBParaSite" id="TCNE_0000214001-mRNA-1">
    <property type="protein sequence ID" value="TCNE_0000214001-mRNA-1"/>
    <property type="gene ID" value="TCNE_0000214001"/>
</dbReference>
<organism evidence="4 5">
    <name type="scientific">Toxocara canis</name>
    <name type="common">Canine roundworm</name>
    <dbReference type="NCBI Taxonomy" id="6265"/>
    <lineage>
        <taxon>Eukaryota</taxon>
        <taxon>Metazoa</taxon>
        <taxon>Ecdysozoa</taxon>
        <taxon>Nematoda</taxon>
        <taxon>Chromadorea</taxon>
        <taxon>Rhabditida</taxon>
        <taxon>Spirurina</taxon>
        <taxon>Ascaridomorpha</taxon>
        <taxon>Ascaridoidea</taxon>
        <taxon>Toxocaridae</taxon>
        <taxon>Toxocara</taxon>
    </lineage>
</organism>
<accession>A0A183U0X0</accession>
<keyword evidence="4" id="KW-1185">Reference proteome</keyword>
<dbReference type="Pfam" id="PF23309">
    <property type="entry name" value="DUF7083"/>
    <property type="match status" value="1"/>
</dbReference>
<feature type="region of interest" description="Disordered" evidence="1">
    <location>
        <begin position="1"/>
        <end position="22"/>
    </location>
</feature>
<sequence length="208" mass="22948">MICVSTAQGSEKTPASIGHNGLAERTGRKAVRSVLGAQEKRRQRTHEAALESAPRQQQAELELVQSMFAVMRLTCSPASSGEHGKDLKSTGLPQFAFKPDIGCMFDVRSNRYEEAISKDESTLEDGARSHLIVSDLHDLAPAMLPKTSLEHTVKTMGERFVRNTSVLVLRYARLKTQRDGDSDKGILQRRLCYTLPSADCNSDKAELC</sequence>
<proteinExistence type="predicted"/>
<dbReference type="InterPro" id="IPR055510">
    <property type="entry name" value="DUF7083"/>
</dbReference>
<evidence type="ECO:0000313" key="4">
    <source>
        <dbReference type="Proteomes" id="UP000050794"/>
    </source>
</evidence>
<reference evidence="3 4" key="2">
    <citation type="submission" date="2018-11" db="EMBL/GenBank/DDBJ databases">
        <authorList>
            <consortium name="Pathogen Informatics"/>
        </authorList>
    </citation>
    <scope>NUCLEOTIDE SEQUENCE [LARGE SCALE GENOMIC DNA]</scope>
</reference>
<evidence type="ECO:0000313" key="3">
    <source>
        <dbReference type="EMBL" id="VDM27539.1"/>
    </source>
</evidence>
<dbReference type="EMBL" id="UYWY01001980">
    <property type="protein sequence ID" value="VDM27539.1"/>
    <property type="molecule type" value="Genomic_DNA"/>
</dbReference>
<name>A0A183U0X0_TOXCA</name>
<protein>
    <submittedName>
        <fullName evidence="5">Kinesin motor domain-containing protein</fullName>
    </submittedName>
</protein>
<feature type="compositionally biased region" description="Polar residues" evidence="1">
    <location>
        <begin position="1"/>
        <end position="13"/>
    </location>
</feature>
<evidence type="ECO:0000313" key="5">
    <source>
        <dbReference type="WBParaSite" id="TCNE_0000214001-mRNA-1"/>
    </source>
</evidence>
<dbReference type="AlphaFoldDB" id="A0A183U0X0"/>